<comment type="caution">
    <text evidence="2">The sequence shown here is derived from an EMBL/GenBank/DDBJ whole genome shotgun (WGS) entry which is preliminary data.</text>
</comment>
<evidence type="ECO:0000313" key="2">
    <source>
        <dbReference type="EMBL" id="MFC3476813.1"/>
    </source>
</evidence>
<proteinExistence type="predicted"/>
<evidence type="ECO:0008006" key="4">
    <source>
        <dbReference type="Google" id="ProtNLM"/>
    </source>
</evidence>
<dbReference type="Proteomes" id="UP001595660">
    <property type="component" value="Unassembled WGS sequence"/>
</dbReference>
<dbReference type="AlphaFoldDB" id="A0ABD5NBZ6"/>
<reference evidence="2 3" key="1">
    <citation type="journal article" date="2019" name="Int. J. Syst. Evol. Microbiol.">
        <title>The Global Catalogue of Microorganisms (GCM) 10K type strain sequencing project: providing services to taxonomists for standard genome sequencing and annotation.</title>
        <authorList>
            <consortium name="The Broad Institute Genomics Platform"/>
            <consortium name="The Broad Institute Genome Sequencing Center for Infectious Disease"/>
            <person name="Wu L."/>
            <person name="Ma J."/>
        </authorList>
    </citation>
    <scope>NUCLEOTIDE SEQUENCE [LARGE SCALE GENOMIC DNA]</scope>
    <source>
        <strain evidence="2 3">CGMCC 1.12562</strain>
    </source>
</reference>
<sequence length="318" mass="35322">MGTSKTAALVLAGLVLFSAVAPASGTNLRSEQNCQGEVWTGVETLGEIEVQYTITFDQSERLVCVSAENVGEKKTKAGYGIQVDDRTVRNLPSERIAPGETFSAQSNITGWIDVTAENHTVRAGTYAGTAVFNFTERFDESEEGGFPSPYITDVEVLRNQSSGETTLEVTATNPANRSYYPSLLVKTFETPTSRDLPNRPDNHTLVYHVPLEESPGETVVGELKLYEHWKRSDGKFDREEFVANPNGTDRSWERAFEEVPNLSDMNEEVYYENESAKKYRDQGPDVKPISERASRIGAVATVVLVVGGLGLWRRRKRR</sequence>
<protein>
    <recommendedName>
        <fullName evidence="4">PGF-CTERM protein</fullName>
    </recommendedName>
</protein>
<keyword evidence="3" id="KW-1185">Reference proteome</keyword>
<dbReference type="GeneID" id="69117271"/>
<gene>
    <name evidence="2" type="ORF">ACFOKC_03645</name>
</gene>
<keyword evidence="1" id="KW-0812">Transmembrane</keyword>
<dbReference type="RefSeq" id="WP_232572047.1">
    <property type="nucleotide sequence ID" value="NZ_CP089466.1"/>
</dbReference>
<evidence type="ECO:0000256" key="1">
    <source>
        <dbReference type="SAM" id="Phobius"/>
    </source>
</evidence>
<organism evidence="2 3">
    <name type="scientific">Halobacterium litoreum</name>
    <dbReference type="NCBI Taxonomy" id="2039234"/>
    <lineage>
        <taxon>Archaea</taxon>
        <taxon>Methanobacteriati</taxon>
        <taxon>Methanobacteriota</taxon>
        <taxon>Stenosarchaea group</taxon>
        <taxon>Halobacteria</taxon>
        <taxon>Halobacteriales</taxon>
        <taxon>Halobacteriaceae</taxon>
        <taxon>Halobacterium</taxon>
    </lineage>
</organism>
<dbReference type="EMBL" id="JBHRWN010000002">
    <property type="protein sequence ID" value="MFC3476813.1"/>
    <property type="molecule type" value="Genomic_DNA"/>
</dbReference>
<accession>A0ABD5NBZ6</accession>
<feature type="transmembrane region" description="Helical" evidence="1">
    <location>
        <begin position="293"/>
        <end position="312"/>
    </location>
</feature>
<keyword evidence="1" id="KW-1133">Transmembrane helix</keyword>
<keyword evidence="1" id="KW-0472">Membrane</keyword>
<evidence type="ECO:0000313" key="3">
    <source>
        <dbReference type="Proteomes" id="UP001595660"/>
    </source>
</evidence>
<name>A0ABD5NBZ6_9EURY</name>